<feature type="chain" id="PRO_5044810843" description="Secreted protein" evidence="1">
    <location>
        <begin position="29"/>
        <end position="130"/>
    </location>
</feature>
<dbReference type="EMBL" id="JACVVK020000204">
    <property type="protein sequence ID" value="KAK7484770.1"/>
    <property type="molecule type" value="Genomic_DNA"/>
</dbReference>
<accession>A0ABD0KCE0</accession>
<name>A0ABD0KCE0_9CAEN</name>
<organism evidence="2 3">
    <name type="scientific">Batillaria attramentaria</name>
    <dbReference type="NCBI Taxonomy" id="370345"/>
    <lineage>
        <taxon>Eukaryota</taxon>
        <taxon>Metazoa</taxon>
        <taxon>Spiralia</taxon>
        <taxon>Lophotrochozoa</taxon>
        <taxon>Mollusca</taxon>
        <taxon>Gastropoda</taxon>
        <taxon>Caenogastropoda</taxon>
        <taxon>Sorbeoconcha</taxon>
        <taxon>Cerithioidea</taxon>
        <taxon>Batillariidae</taxon>
        <taxon>Batillaria</taxon>
    </lineage>
</organism>
<proteinExistence type="predicted"/>
<sequence>MCASKDLFISMFWMVVTVFLATLKCVSDSGEQKQHGGQPLQADDRPIRHTREALVRLRAHTDNKGMDKINFPCEMTANGVRKRKRGKRGGVRHGLKKRGFRPPLPSIIFANVRSMRPGPQNHKLEEIQAN</sequence>
<gene>
    <name evidence="2" type="ORF">BaRGS_00023944</name>
</gene>
<evidence type="ECO:0000313" key="3">
    <source>
        <dbReference type="Proteomes" id="UP001519460"/>
    </source>
</evidence>
<evidence type="ECO:0000313" key="2">
    <source>
        <dbReference type="EMBL" id="KAK7484770.1"/>
    </source>
</evidence>
<dbReference type="AlphaFoldDB" id="A0ABD0KCE0"/>
<protein>
    <recommendedName>
        <fullName evidence="4">Secreted protein</fullName>
    </recommendedName>
</protein>
<dbReference type="Proteomes" id="UP001519460">
    <property type="component" value="Unassembled WGS sequence"/>
</dbReference>
<feature type="signal peptide" evidence="1">
    <location>
        <begin position="1"/>
        <end position="28"/>
    </location>
</feature>
<reference evidence="2 3" key="1">
    <citation type="journal article" date="2023" name="Sci. Data">
        <title>Genome assembly of the Korean intertidal mud-creeper Batillaria attramentaria.</title>
        <authorList>
            <person name="Patra A.K."/>
            <person name="Ho P.T."/>
            <person name="Jun S."/>
            <person name="Lee S.J."/>
            <person name="Kim Y."/>
            <person name="Won Y.J."/>
        </authorList>
    </citation>
    <scope>NUCLEOTIDE SEQUENCE [LARGE SCALE GENOMIC DNA]</scope>
    <source>
        <strain evidence="2">Wonlab-2016</strain>
    </source>
</reference>
<keyword evidence="1" id="KW-0732">Signal</keyword>
<evidence type="ECO:0008006" key="4">
    <source>
        <dbReference type="Google" id="ProtNLM"/>
    </source>
</evidence>
<evidence type="ECO:0000256" key="1">
    <source>
        <dbReference type="SAM" id="SignalP"/>
    </source>
</evidence>
<comment type="caution">
    <text evidence="2">The sequence shown here is derived from an EMBL/GenBank/DDBJ whole genome shotgun (WGS) entry which is preliminary data.</text>
</comment>
<keyword evidence="3" id="KW-1185">Reference proteome</keyword>